<dbReference type="OMA" id="HLDARLY"/>
<name>A0A3Q2ZC37_HIPCM</name>
<evidence type="ECO:0000256" key="5">
    <source>
        <dbReference type="ARBA" id="ARBA00022968"/>
    </source>
</evidence>
<comment type="subcellular location">
    <subcellularLocation>
        <location evidence="1">Golgi apparatus membrane</location>
        <topology evidence="1">Single-pass type II membrane protein</topology>
    </subcellularLocation>
</comment>
<evidence type="ECO:0000256" key="9">
    <source>
        <dbReference type="ARBA" id="ARBA00023180"/>
    </source>
</evidence>
<evidence type="ECO:0000313" key="12">
    <source>
        <dbReference type="Proteomes" id="UP000264820"/>
    </source>
</evidence>
<dbReference type="AlphaFoldDB" id="A0A3Q2ZC37"/>
<dbReference type="GO" id="GO:0001733">
    <property type="term" value="F:galactosylceramide sulfotransferase activity"/>
    <property type="evidence" value="ECO:0007669"/>
    <property type="project" value="InterPro"/>
</dbReference>
<dbReference type="GeneTree" id="ENSGT00950000182923"/>
<dbReference type="Ensembl" id="ENSHCOT00000016193.1">
    <property type="protein sequence ID" value="ENSHCOP00000023728.1"/>
    <property type="gene ID" value="ENSHCOG00000012476.1"/>
</dbReference>
<evidence type="ECO:0000256" key="10">
    <source>
        <dbReference type="SAM" id="Phobius"/>
    </source>
</evidence>
<dbReference type="Pfam" id="PF06990">
    <property type="entry name" value="Gal-3-0_sulfotr"/>
    <property type="match status" value="1"/>
</dbReference>
<keyword evidence="3" id="KW-0808">Transferase</keyword>
<sequence length="403" mass="45503">SSFLTVAASVGRRMRMPAKIFLALIAVTLGSLLMHYGGRWRCAPCSHPAGGGKAKRTNVTFLKTHKTAGSTVQNILFRFAERNGLTVALPKQQCGHHFCYPNPFSANFVHPHTLPPNIVGNHLRFNAGELHRVVPADARYVTILREPAAMFESLFTYYSQHCQTFRRVPGGSLGAFLEQPLRYYRPQDKNSNYARNTLTHDLGGDKDRPAADAAYARAFTAQVERVFSLVMIAEHFDESLVLLRRLLSWDADDLVYVKLNMRTPASKRRLTPDLAGKVRAWNWIDAHLYDHFNGSLWRQLAALGSACVARELRLLRAAQERLLQSCFGGRRPLRSSAGKIRNKDLRPWQPSAQVGILGYDLPGNLSRPSSSRELCLKVVMPEIQYTKILLHSQSARYRHNHRH</sequence>
<dbReference type="Gene3D" id="3.40.50.300">
    <property type="entry name" value="P-loop containing nucleotide triphosphate hydrolases"/>
    <property type="match status" value="1"/>
</dbReference>
<keyword evidence="6 10" id="KW-1133">Transmembrane helix</keyword>
<keyword evidence="12" id="KW-1185">Reference proteome</keyword>
<dbReference type="GO" id="GO:0009247">
    <property type="term" value="P:glycolipid biosynthetic process"/>
    <property type="evidence" value="ECO:0007669"/>
    <property type="project" value="InterPro"/>
</dbReference>
<dbReference type="SUPFAM" id="SSF52540">
    <property type="entry name" value="P-loop containing nucleoside triphosphate hydrolases"/>
    <property type="match status" value="1"/>
</dbReference>
<evidence type="ECO:0000313" key="11">
    <source>
        <dbReference type="Ensembl" id="ENSHCOP00000023728.1"/>
    </source>
</evidence>
<comment type="similarity">
    <text evidence="2">Belongs to the galactose-3-O-sulfotransferase family.</text>
</comment>
<evidence type="ECO:0000256" key="6">
    <source>
        <dbReference type="ARBA" id="ARBA00022989"/>
    </source>
</evidence>
<evidence type="ECO:0000256" key="4">
    <source>
        <dbReference type="ARBA" id="ARBA00022692"/>
    </source>
</evidence>
<keyword evidence="9" id="KW-0325">Glycoprotein</keyword>
<dbReference type="InterPro" id="IPR027417">
    <property type="entry name" value="P-loop_NTPase"/>
</dbReference>
<reference evidence="11" key="1">
    <citation type="submission" date="2025-08" db="UniProtKB">
        <authorList>
            <consortium name="Ensembl"/>
        </authorList>
    </citation>
    <scope>IDENTIFICATION</scope>
</reference>
<dbReference type="GO" id="GO:0000139">
    <property type="term" value="C:Golgi membrane"/>
    <property type="evidence" value="ECO:0007669"/>
    <property type="project" value="UniProtKB-SubCell"/>
</dbReference>
<accession>A0A3Q2ZC37</accession>
<proteinExistence type="inferred from homology"/>
<reference evidence="11" key="2">
    <citation type="submission" date="2025-09" db="UniProtKB">
        <authorList>
            <consortium name="Ensembl"/>
        </authorList>
    </citation>
    <scope>IDENTIFICATION</scope>
</reference>
<protein>
    <submittedName>
        <fullName evidence="11">Galactose-3-O-sulfotransferase 3</fullName>
    </submittedName>
</protein>
<evidence type="ECO:0000256" key="7">
    <source>
        <dbReference type="ARBA" id="ARBA00023034"/>
    </source>
</evidence>
<evidence type="ECO:0000256" key="2">
    <source>
        <dbReference type="ARBA" id="ARBA00008124"/>
    </source>
</evidence>
<dbReference type="PANTHER" id="PTHR14647">
    <property type="entry name" value="GALACTOSE-3-O-SULFOTRANSFERASE"/>
    <property type="match status" value="1"/>
</dbReference>
<evidence type="ECO:0000256" key="8">
    <source>
        <dbReference type="ARBA" id="ARBA00023136"/>
    </source>
</evidence>
<dbReference type="InterPro" id="IPR009729">
    <property type="entry name" value="Gal-3-0_sulfotransfrase"/>
</dbReference>
<keyword evidence="7" id="KW-0333">Golgi apparatus</keyword>
<feature type="transmembrane region" description="Helical" evidence="10">
    <location>
        <begin position="20"/>
        <end position="38"/>
    </location>
</feature>
<dbReference type="Proteomes" id="UP000264820">
    <property type="component" value="Unplaced"/>
</dbReference>
<keyword evidence="8 10" id="KW-0472">Membrane</keyword>
<evidence type="ECO:0000256" key="3">
    <source>
        <dbReference type="ARBA" id="ARBA00022679"/>
    </source>
</evidence>
<organism evidence="11 12">
    <name type="scientific">Hippocampus comes</name>
    <name type="common">Tiger tail seahorse</name>
    <dbReference type="NCBI Taxonomy" id="109280"/>
    <lineage>
        <taxon>Eukaryota</taxon>
        <taxon>Metazoa</taxon>
        <taxon>Chordata</taxon>
        <taxon>Craniata</taxon>
        <taxon>Vertebrata</taxon>
        <taxon>Euteleostomi</taxon>
        <taxon>Actinopterygii</taxon>
        <taxon>Neopterygii</taxon>
        <taxon>Teleostei</taxon>
        <taxon>Neoteleostei</taxon>
        <taxon>Acanthomorphata</taxon>
        <taxon>Syngnathiaria</taxon>
        <taxon>Syngnathiformes</taxon>
        <taxon>Syngnathoidei</taxon>
        <taxon>Syngnathidae</taxon>
        <taxon>Hippocampus</taxon>
    </lineage>
</organism>
<evidence type="ECO:0000256" key="1">
    <source>
        <dbReference type="ARBA" id="ARBA00004323"/>
    </source>
</evidence>
<keyword evidence="4 10" id="KW-0812">Transmembrane</keyword>
<keyword evidence="5" id="KW-0735">Signal-anchor</keyword>
<dbReference type="PANTHER" id="PTHR14647:SF83">
    <property type="entry name" value="GALACTOSE-3-O-SULFOTRANSFERASE 3"/>
    <property type="match status" value="1"/>
</dbReference>